<evidence type="ECO:0000313" key="18">
    <source>
        <dbReference type="Proteomes" id="UP000639338"/>
    </source>
</evidence>
<dbReference type="GO" id="GO:0004526">
    <property type="term" value="F:ribonuclease P activity"/>
    <property type="evidence" value="ECO:0007669"/>
    <property type="project" value="UniProtKB-EC"/>
</dbReference>
<sequence>MSLLLKFNLPCRLIRNYSLANLNPQQPETVKGIWTRKILNDQELTLNAVLNNDNIKKINNDKWLKIRDELIKSKHVQISEKNVDAVILDTCKDLSKDEIALNYVKYLIDSNYKLNIAVIGKYFRFLNDHNLSDIEKKKIIELYDDLRSNHKLLDAFTAESCIIALSKTKRWKECFELMDMVKLSMNPRTVIGSSISAAAFDNNEENIGWEYLKNMLPNLWPDEKPYISYLNYCIRTTDKNNTIELENKIIKMFEFWKYYDIHPWVDILDKYYEAINQTWIGSVANVKSTGECQNCGHTLDHLQLTQEQFDSLSQAVLDKVLLGDNIYYTTTPKEFIEFKYFIEKTRPYDVVIDGLNAAYSLRQSKDYRALGGEATKVVKLFKDQNKKVLVLGRKHMNKWKGPAMSYVQKNALMFLTNDLSEDDPYLLYATLKSGIDTYFSSKDLMRQHKYSVNDPNLRKLFKMWQVTRQVVPKYYGTVNKSLFLKYPPSYVPIAQSTDTHWHIPCILNKAYGNPIINDNEAPKQWYCLKKKQL</sequence>
<keyword evidence="9" id="KW-0378">Hydrolase</keyword>
<evidence type="ECO:0000313" key="17">
    <source>
        <dbReference type="EMBL" id="KAF7995142.1"/>
    </source>
</evidence>
<dbReference type="GO" id="GO:0001682">
    <property type="term" value="P:tRNA 5'-leader removal"/>
    <property type="evidence" value="ECO:0007669"/>
    <property type="project" value="TreeGrafter"/>
</dbReference>
<feature type="domain" description="PRORP" evidence="16">
    <location>
        <begin position="287"/>
        <end position="527"/>
    </location>
</feature>
<dbReference type="GO" id="GO:0030678">
    <property type="term" value="C:mitochondrial ribonuclease P complex"/>
    <property type="evidence" value="ECO:0007669"/>
    <property type="project" value="TreeGrafter"/>
</dbReference>
<dbReference type="EC" id="3.1.26.5" evidence="5"/>
<dbReference type="Proteomes" id="UP000639338">
    <property type="component" value="Unassembled WGS sequence"/>
</dbReference>
<dbReference type="GO" id="GO:0097745">
    <property type="term" value="P:mitochondrial tRNA 5'-end processing"/>
    <property type="evidence" value="ECO:0007669"/>
    <property type="project" value="TreeGrafter"/>
</dbReference>
<evidence type="ECO:0000256" key="12">
    <source>
        <dbReference type="ARBA" id="ARBA00022946"/>
    </source>
</evidence>
<evidence type="ECO:0000256" key="2">
    <source>
        <dbReference type="ARBA" id="ARBA00001946"/>
    </source>
</evidence>
<evidence type="ECO:0000256" key="5">
    <source>
        <dbReference type="ARBA" id="ARBA00012179"/>
    </source>
</evidence>
<evidence type="ECO:0000256" key="9">
    <source>
        <dbReference type="ARBA" id="ARBA00022801"/>
    </source>
</evidence>
<comment type="subcellular location">
    <subcellularLocation>
        <location evidence="3">Mitochondrion</location>
    </subcellularLocation>
</comment>
<dbReference type="Gene3D" id="1.25.40.10">
    <property type="entry name" value="Tetratricopeptide repeat domain"/>
    <property type="match status" value="1"/>
</dbReference>
<keyword evidence="7" id="KW-0540">Nuclease</keyword>
<dbReference type="OrthoDB" id="46913at2759"/>
<proteinExistence type="inferred from homology"/>
<keyword evidence="10" id="KW-0862">Zinc</keyword>
<keyword evidence="6" id="KW-0819">tRNA processing</keyword>
<name>A0A834XZE6_APHGI</name>
<comment type="cofactor">
    <cofactor evidence="2">
        <name>Mg(2+)</name>
        <dbReference type="ChEBI" id="CHEBI:18420"/>
    </cofactor>
</comment>
<dbReference type="Gene3D" id="3.40.50.11980">
    <property type="match status" value="1"/>
</dbReference>
<evidence type="ECO:0000259" key="16">
    <source>
        <dbReference type="Pfam" id="PF16953"/>
    </source>
</evidence>
<organism evidence="17 18">
    <name type="scientific">Aphidius gifuensis</name>
    <name type="common">Parasitoid wasp</name>
    <dbReference type="NCBI Taxonomy" id="684658"/>
    <lineage>
        <taxon>Eukaryota</taxon>
        <taxon>Metazoa</taxon>
        <taxon>Ecdysozoa</taxon>
        <taxon>Arthropoda</taxon>
        <taxon>Hexapoda</taxon>
        <taxon>Insecta</taxon>
        <taxon>Pterygota</taxon>
        <taxon>Neoptera</taxon>
        <taxon>Endopterygota</taxon>
        <taxon>Hymenoptera</taxon>
        <taxon>Apocrita</taxon>
        <taxon>Ichneumonoidea</taxon>
        <taxon>Braconidae</taxon>
        <taxon>Aphidiinae</taxon>
        <taxon>Aphidius</taxon>
    </lineage>
</organism>
<dbReference type="InterPro" id="IPR031595">
    <property type="entry name" value="PRORP_C"/>
</dbReference>
<dbReference type="PANTHER" id="PTHR13547:SF1">
    <property type="entry name" value="MITOCHONDRIAL RIBONUCLEASE P CATALYTIC SUBUNIT"/>
    <property type="match status" value="1"/>
</dbReference>
<keyword evidence="18" id="KW-1185">Reference proteome</keyword>
<evidence type="ECO:0000256" key="6">
    <source>
        <dbReference type="ARBA" id="ARBA00022694"/>
    </source>
</evidence>
<evidence type="ECO:0000256" key="13">
    <source>
        <dbReference type="ARBA" id="ARBA00023128"/>
    </source>
</evidence>
<protein>
    <recommendedName>
        <fullName evidence="14">Mitochondrial ribonuclease P catalytic subunit</fullName>
        <ecNumber evidence="5">3.1.26.5</ecNumber>
    </recommendedName>
    <alternativeName>
        <fullName evidence="15">Mitochondrial ribonuclease P protein 3</fullName>
    </alternativeName>
</protein>
<dbReference type="AlphaFoldDB" id="A0A834XZE6"/>
<comment type="caution">
    <text evidence="17">The sequence shown here is derived from an EMBL/GenBank/DDBJ whole genome shotgun (WGS) entry which is preliminary data.</text>
</comment>
<evidence type="ECO:0000256" key="3">
    <source>
        <dbReference type="ARBA" id="ARBA00004173"/>
    </source>
</evidence>
<dbReference type="InterPro" id="IPR033495">
    <property type="entry name" value="MRPP3_PIN_dom"/>
</dbReference>
<dbReference type="GO" id="GO:0046872">
    <property type="term" value="F:metal ion binding"/>
    <property type="evidence" value="ECO:0007669"/>
    <property type="project" value="UniProtKB-KW"/>
</dbReference>
<keyword evidence="13" id="KW-0496">Mitochondrion</keyword>
<evidence type="ECO:0000256" key="1">
    <source>
        <dbReference type="ARBA" id="ARBA00000928"/>
    </source>
</evidence>
<dbReference type="InterPro" id="IPR011990">
    <property type="entry name" value="TPR-like_helical_dom_sf"/>
</dbReference>
<evidence type="ECO:0000256" key="10">
    <source>
        <dbReference type="ARBA" id="ARBA00022833"/>
    </source>
</evidence>
<accession>A0A834XZE6</accession>
<evidence type="ECO:0000256" key="11">
    <source>
        <dbReference type="ARBA" id="ARBA00022842"/>
    </source>
</evidence>
<comment type="catalytic activity">
    <reaction evidence="1">
        <text>Endonucleolytic cleavage of RNA, removing 5'-extranucleotides from tRNA precursor.</text>
        <dbReference type="EC" id="3.1.26.5"/>
    </reaction>
</comment>
<dbReference type="CDD" id="cd18718">
    <property type="entry name" value="PIN_PRORP"/>
    <property type="match status" value="1"/>
</dbReference>
<evidence type="ECO:0000256" key="4">
    <source>
        <dbReference type="ARBA" id="ARBA00007626"/>
    </source>
</evidence>
<gene>
    <name evidence="17" type="ORF">HCN44_004614</name>
</gene>
<keyword evidence="8" id="KW-0479">Metal-binding</keyword>
<keyword evidence="12" id="KW-0809">Transit peptide</keyword>
<comment type="similarity">
    <text evidence="4">Belongs to the PPR family. P subfamily.</text>
</comment>
<evidence type="ECO:0000256" key="8">
    <source>
        <dbReference type="ARBA" id="ARBA00022723"/>
    </source>
</evidence>
<dbReference type="Pfam" id="PF16953">
    <property type="entry name" value="PRORP"/>
    <property type="match status" value="1"/>
</dbReference>
<keyword evidence="11" id="KW-0460">Magnesium</keyword>
<dbReference type="EMBL" id="JACMRX010000002">
    <property type="protein sequence ID" value="KAF7995142.1"/>
    <property type="molecule type" value="Genomic_DNA"/>
</dbReference>
<dbReference type="PANTHER" id="PTHR13547">
    <property type="match status" value="1"/>
</dbReference>
<evidence type="ECO:0000256" key="15">
    <source>
        <dbReference type="ARBA" id="ARBA00044559"/>
    </source>
</evidence>
<evidence type="ECO:0000256" key="14">
    <source>
        <dbReference type="ARBA" id="ARBA00044536"/>
    </source>
</evidence>
<evidence type="ECO:0000256" key="7">
    <source>
        <dbReference type="ARBA" id="ARBA00022722"/>
    </source>
</evidence>
<reference evidence="17 18" key="1">
    <citation type="submission" date="2020-08" db="EMBL/GenBank/DDBJ databases">
        <title>Aphidius gifuensis genome sequencing and assembly.</title>
        <authorList>
            <person name="Du Z."/>
        </authorList>
    </citation>
    <scope>NUCLEOTIDE SEQUENCE [LARGE SCALE GENOMIC DNA]</scope>
    <source>
        <strain evidence="17">YNYX2018</strain>
        <tissue evidence="17">Adults</tissue>
    </source>
</reference>